<dbReference type="Pfam" id="PF13560">
    <property type="entry name" value="HTH_31"/>
    <property type="match status" value="1"/>
</dbReference>
<evidence type="ECO:0000259" key="1">
    <source>
        <dbReference type="PROSITE" id="PS50943"/>
    </source>
</evidence>
<accession>A0ABW2XKW7</accession>
<dbReference type="SUPFAM" id="SSF52540">
    <property type="entry name" value="P-loop containing nucleoside triphosphate hydrolases"/>
    <property type="match status" value="1"/>
</dbReference>
<dbReference type="InterPro" id="IPR002182">
    <property type="entry name" value="NB-ARC"/>
</dbReference>
<name>A0ABW2XKW7_9ACTN</name>
<dbReference type="InterPro" id="IPR027417">
    <property type="entry name" value="P-loop_NTPase"/>
</dbReference>
<proteinExistence type="predicted"/>
<dbReference type="PROSITE" id="PS50943">
    <property type="entry name" value="HTH_CROC1"/>
    <property type="match status" value="1"/>
</dbReference>
<dbReference type="Pfam" id="PF00931">
    <property type="entry name" value="NB-ARC"/>
    <property type="match status" value="1"/>
</dbReference>
<dbReference type="EMBL" id="JBHTGP010000008">
    <property type="protein sequence ID" value="MFD0686053.1"/>
    <property type="molecule type" value="Genomic_DNA"/>
</dbReference>
<evidence type="ECO:0000313" key="3">
    <source>
        <dbReference type="Proteomes" id="UP001597063"/>
    </source>
</evidence>
<protein>
    <submittedName>
        <fullName evidence="2">NB-ARC domain-containing protein</fullName>
    </submittedName>
</protein>
<comment type="caution">
    <text evidence="2">The sequence shown here is derived from an EMBL/GenBank/DDBJ whole genome shotgun (WGS) entry which is preliminary data.</text>
</comment>
<dbReference type="Gene3D" id="3.40.50.300">
    <property type="entry name" value="P-loop containing nucleotide triphosphate hydrolases"/>
    <property type="match status" value="1"/>
</dbReference>
<dbReference type="InterPro" id="IPR010982">
    <property type="entry name" value="Lambda_DNA-bd_dom_sf"/>
</dbReference>
<dbReference type="PANTHER" id="PTHR47691:SF3">
    <property type="entry name" value="HTH-TYPE TRANSCRIPTIONAL REGULATOR RV0890C-RELATED"/>
    <property type="match status" value="1"/>
</dbReference>
<dbReference type="Gene3D" id="1.10.260.40">
    <property type="entry name" value="lambda repressor-like DNA-binding domains"/>
    <property type="match status" value="1"/>
</dbReference>
<organism evidence="2 3">
    <name type="scientific">Actinomadura fibrosa</name>
    <dbReference type="NCBI Taxonomy" id="111802"/>
    <lineage>
        <taxon>Bacteria</taxon>
        <taxon>Bacillati</taxon>
        <taxon>Actinomycetota</taxon>
        <taxon>Actinomycetes</taxon>
        <taxon>Streptosporangiales</taxon>
        <taxon>Thermomonosporaceae</taxon>
        <taxon>Actinomadura</taxon>
    </lineage>
</organism>
<keyword evidence="3" id="KW-1185">Reference proteome</keyword>
<evidence type="ECO:0000313" key="2">
    <source>
        <dbReference type="EMBL" id="MFD0686053.1"/>
    </source>
</evidence>
<dbReference type="SUPFAM" id="SSF47413">
    <property type="entry name" value="lambda repressor-like DNA-binding domains"/>
    <property type="match status" value="1"/>
</dbReference>
<dbReference type="InterPro" id="IPR001387">
    <property type="entry name" value="Cro/C1-type_HTH"/>
</dbReference>
<feature type="non-terminal residue" evidence="2">
    <location>
        <position position="349"/>
    </location>
</feature>
<dbReference type="SMART" id="SM00530">
    <property type="entry name" value="HTH_XRE"/>
    <property type="match status" value="1"/>
</dbReference>
<reference evidence="3" key="1">
    <citation type="journal article" date="2019" name="Int. J. Syst. Evol. Microbiol.">
        <title>The Global Catalogue of Microorganisms (GCM) 10K type strain sequencing project: providing services to taxonomists for standard genome sequencing and annotation.</title>
        <authorList>
            <consortium name="The Broad Institute Genomics Platform"/>
            <consortium name="The Broad Institute Genome Sequencing Center for Infectious Disease"/>
            <person name="Wu L."/>
            <person name="Ma J."/>
        </authorList>
    </citation>
    <scope>NUCLEOTIDE SEQUENCE [LARGE SCALE GENOMIC DNA]</scope>
    <source>
        <strain evidence="3">JCM 9371</strain>
    </source>
</reference>
<feature type="domain" description="HTH cro/C1-type" evidence="1">
    <location>
        <begin position="15"/>
        <end position="70"/>
    </location>
</feature>
<dbReference type="PANTHER" id="PTHR47691">
    <property type="entry name" value="REGULATOR-RELATED"/>
    <property type="match status" value="1"/>
</dbReference>
<dbReference type="CDD" id="cd00093">
    <property type="entry name" value="HTH_XRE"/>
    <property type="match status" value="1"/>
</dbReference>
<dbReference type="Proteomes" id="UP001597063">
    <property type="component" value="Unassembled WGS sequence"/>
</dbReference>
<dbReference type="PRINTS" id="PR00364">
    <property type="entry name" value="DISEASERSIST"/>
</dbReference>
<dbReference type="RefSeq" id="WP_378322887.1">
    <property type="nucleotide sequence ID" value="NZ_JBHTGP010000008.1"/>
</dbReference>
<sequence>MSAEAVRGPAFGAVLRNRRGLAALTQEQLAERSGLSARTIRRLESGALERPRGATVRLLAEALGLDDKGQMLLAAASREGRHRSEPLRRLVVPRQLPADVAAFVGRADELSILDTEPATAIAIDGMAGVGKTALAVHAAHRLAPGFPDGQLFVDLHGHTHGTAPATPGDVLGRLLRALGVRNDRIPPHTDARAALYRTVLAERRVLLVLDDAADAAQVEPLLPGGPGCRALITSRRRLVALDRTLTLDVLPVEDAVALLTHTAERLAGTPSRTLAELVGRCGLLPLAVRLAAARLRSHPTWDASHLLERLDDPGERLAELEAGPRSVTAALDLSVRGLDDDQRRAYLLL</sequence>
<gene>
    <name evidence="2" type="ORF">ACFQZM_16245</name>
</gene>